<dbReference type="EMBL" id="CAXKWB010089080">
    <property type="protein sequence ID" value="CAL4213421.1"/>
    <property type="molecule type" value="Genomic_DNA"/>
</dbReference>
<feature type="transmembrane region" description="Helical" evidence="2">
    <location>
        <begin position="61"/>
        <end position="84"/>
    </location>
</feature>
<feature type="compositionally biased region" description="Basic and acidic residues" evidence="1">
    <location>
        <begin position="331"/>
        <end position="344"/>
    </location>
</feature>
<feature type="non-terminal residue" evidence="3">
    <location>
        <position position="376"/>
    </location>
</feature>
<gene>
    <name evidence="3" type="ORF">MNOR_LOCUS38555</name>
</gene>
<name>A0AAV2SK33_MEGNR</name>
<keyword evidence="4" id="KW-1185">Reference proteome</keyword>
<keyword evidence="2" id="KW-1133">Transmembrane helix</keyword>
<comment type="caution">
    <text evidence="3">The sequence shown here is derived from an EMBL/GenBank/DDBJ whole genome shotgun (WGS) entry which is preliminary data.</text>
</comment>
<evidence type="ECO:0000256" key="2">
    <source>
        <dbReference type="SAM" id="Phobius"/>
    </source>
</evidence>
<feature type="non-terminal residue" evidence="3">
    <location>
        <position position="1"/>
    </location>
</feature>
<dbReference type="AlphaFoldDB" id="A0AAV2SK33"/>
<keyword evidence="2" id="KW-0812">Transmembrane</keyword>
<dbReference type="Proteomes" id="UP001497623">
    <property type="component" value="Unassembled WGS sequence"/>
</dbReference>
<evidence type="ECO:0000256" key="1">
    <source>
        <dbReference type="SAM" id="MobiDB-lite"/>
    </source>
</evidence>
<organism evidence="3 4">
    <name type="scientific">Meganyctiphanes norvegica</name>
    <name type="common">Northern krill</name>
    <name type="synonym">Thysanopoda norvegica</name>
    <dbReference type="NCBI Taxonomy" id="48144"/>
    <lineage>
        <taxon>Eukaryota</taxon>
        <taxon>Metazoa</taxon>
        <taxon>Ecdysozoa</taxon>
        <taxon>Arthropoda</taxon>
        <taxon>Crustacea</taxon>
        <taxon>Multicrustacea</taxon>
        <taxon>Malacostraca</taxon>
        <taxon>Eumalacostraca</taxon>
        <taxon>Eucarida</taxon>
        <taxon>Euphausiacea</taxon>
        <taxon>Euphausiidae</taxon>
        <taxon>Meganyctiphanes</taxon>
    </lineage>
</organism>
<evidence type="ECO:0000313" key="3">
    <source>
        <dbReference type="EMBL" id="CAL4213421.1"/>
    </source>
</evidence>
<reference evidence="3 4" key="1">
    <citation type="submission" date="2024-05" db="EMBL/GenBank/DDBJ databases">
        <authorList>
            <person name="Wallberg A."/>
        </authorList>
    </citation>
    <scope>NUCLEOTIDE SEQUENCE [LARGE SCALE GENOMIC DNA]</scope>
</reference>
<proteinExistence type="predicted"/>
<accession>A0AAV2SK33</accession>
<evidence type="ECO:0000313" key="4">
    <source>
        <dbReference type="Proteomes" id="UP001497623"/>
    </source>
</evidence>
<feature type="region of interest" description="Disordered" evidence="1">
    <location>
        <begin position="94"/>
        <end position="123"/>
    </location>
</feature>
<sequence>LRCELDTGRCTKCLYVMMVDTRECRNTCPDGYTTSWADSKEYMGRICTERQMLTLVSGQDITLIAGAAVGGAICVGMIIGGLLYMKQRTKPVLDDTNSLPRKRMHRMGNDKRPNTAEIPLDGPDREEFLSKLSPLRSEINNFVDILKETRTRFKGPGKPDSATDTKAKSYRAVVRDLSRIVSLMNRKDEHIKTVPQDWRRLLTWAARVLDRYNRQKQAKESDSINTIEPLSSCSLYQTRRQAQKERCKLFTQCRPPAQELSQDSDTDKVPSWCSSSRSSSMVSLAHIFEEEEDDHQEKSDKVKDLNDNEFMKNMEFMETTKNDENDIYDNEFNKPKSNQNEKSKNVGPMHSQVSFKVVNEGINNKTLKERNNNSIA</sequence>
<keyword evidence="2" id="KW-0472">Membrane</keyword>
<protein>
    <submittedName>
        <fullName evidence="3">Uncharacterized protein</fullName>
    </submittedName>
</protein>
<feature type="region of interest" description="Disordered" evidence="1">
    <location>
        <begin position="325"/>
        <end position="350"/>
    </location>
</feature>